<comment type="caution">
    <text evidence="6">The sequence shown here is derived from an EMBL/GenBank/DDBJ whole genome shotgun (WGS) entry which is preliminary data.</text>
</comment>
<keyword evidence="3" id="KW-0274">FAD</keyword>
<dbReference type="GO" id="GO:0019646">
    <property type="term" value="P:aerobic electron transport chain"/>
    <property type="evidence" value="ECO:0007669"/>
    <property type="project" value="TreeGrafter"/>
</dbReference>
<dbReference type="InterPro" id="IPR051169">
    <property type="entry name" value="NADH-Q_oxidoreductase"/>
</dbReference>
<dbReference type="RefSeq" id="WP_108174078.1">
    <property type="nucleotide sequence ID" value="NZ_PZZL01000001.1"/>
</dbReference>
<keyword evidence="7" id="KW-1185">Reference proteome</keyword>
<dbReference type="SUPFAM" id="SSF51905">
    <property type="entry name" value="FAD/NAD(P)-binding domain"/>
    <property type="match status" value="2"/>
</dbReference>
<dbReference type="OrthoDB" id="9781621at2"/>
<comment type="cofactor">
    <cofactor evidence="1">
        <name>FAD</name>
        <dbReference type="ChEBI" id="CHEBI:57692"/>
    </cofactor>
</comment>
<dbReference type="InterPro" id="IPR017584">
    <property type="entry name" value="Pyridine_nucleo_diS_OxRdtase_N"/>
</dbReference>
<organism evidence="6 7">
    <name type="scientific">Phreatobacter oligotrophus</name>
    <dbReference type="NCBI Taxonomy" id="1122261"/>
    <lineage>
        <taxon>Bacteria</taxon>
        <taxon>Pseudomonadati</taxon>
        <taxon>Pseudomonadota</taxon>
        <taxon>Alphaproteobacteria</taxon>
        <taxon>Hyphomicrobiales</taxon>
        <taxon>Phreatobacteraceae</taxon>
        <taxon>Phreatobacter</taxon>
    </lineage>
</organism>
<evidence type="ECO:0000256" key="2">
    <source>
        <dbReference type="ARBA" id="ARBA00022630"/>
    </source>
</evidence>
<evidence type="ECO:0000256" key="1">
    <source>
        <dbReference type="ARBA" id="ARBA00001974"/>
    </source>
</evidence>
<reference evidence="6 7" key="1">
    <citation type="submission" date="2018-04" db="EMBL/GenBank/DDBJ databases">
        <title>Genomic Encyclopedia of Archaeal and Bacterial Type Strains, Phase II (KMG-II): from individual species to whole genera.</title>
        <authorList>
            <person name="Goeker M."/>
        </authorList>
    </citation>
    <scope>NUCLEOTIDE SEQUENCE [LARGE SCALE GENOMIC DNA]</scope>
    <source>
        <strain evidence="6 7">DSM 25521</strain>
    </source>
</reference>
<dbReference type="PRINTS" id="PR00368">
    <property type="entry name" value="FADPNR"/>
</dbReference>
<proteinExistence type="predicted"/>
<dbReference type="InterPro" id="IPR023753">
    <property type="entry name" value="FAD/NAD-binding_dom"/>
</dbReference>
<evidence type="ECO:0000256" key="4">
    <source>
        <dbReference type="ARBA" id="ARBA00023002"/>
    </source>
</evidence>
<evidence type="ECO:0000313" key="7">
    <source>
        <dbReference type="Proteomes" id="UP000241808"/>
    </source>
</evidence>
<evidence type="ECO:0000313" key="6">
    <source>
        <dbReference type="EMBL" id="PTM61619.1"/>
    </source>
</evidence>
<accession>A0A2T4ZI12</accession>
<dbReference type="Gene3D" id="3.50.50.100">
    <property type="match status" value="1"/>
</dbReference>
<dbReference type="AlphaFoldDB" id="A0A2T4ZI12"/>
<dbReference type="NCBIfam" id="TIGR03169">
    <property type="entry name" value="Nterm_to_SelD"/>
    <property type="match status" value="1"/>
</dbReference>
<dbReference type="Proteomes" id="UP000241808">
    <property type="component" value="Unassembled WGS sequence"/>
</dbReference>
<gene>
    <name evidence="6" type="ORF">C8P69_101289</name>
</gene>
<dbReference type="Pfam" id="PF07992">
    <property type="entry name" value="Pyr_redox_2"/>
    <property type="match status" value="1"/>
</dbReference>
<evidence type="ECO:0000256" key="3">
    <source>
        <dbReference type="ARBA" id="ARBA00022827"/>
    </source>
</evidence>
<dbReference type="PANTHER" id="PTHR42913">
    <property type="entry name" value="APOPTOSIS-INDUCING FACTOR 1"/>
    <property type="match status" value="1"/>
</dbReference>
<name>A0A2T4ZI12_9HYPH</name>
<protein>
    <submittedName>
        <fullName evidence="6">Pyridine nucleotide-disulfide oxidoreductase family protein</fullName>
    </submittedName>
</protein>
<keyword evidence="4" id="KW-0560">Oxidoreductase</keyword>
<dbReference type="InterPro" id="IPR036188">
    <property type="entry name" value="FAD/NAD-bd_sf"/>
</dbReference>
<feature type="domain" description="FAD/NAD(P)-binding" evidence="5">
    <location>
        <begin position="5"/>
        <end position="292"/>
    </location>
</feature>
<dbReference type="PANTHER" id="PTHR42913:SF9">
    <property type="entry name" value="SLR1591 PROTEIN"/>
    <property type="match status" value="1"/>
</dbReference>
<sequence>MAEHRVVLVGGGHSHVQVLRAFARQPQPLARLTLVSDSLEAPYSGMLPGHIAGLYSREAMHIDLAALAARCGADVVPQAAVGIDRPGRRVVLADGSHLPYDTLSLNIGITPDLSSVTGADRFALALKPIGRLLAKLEGALGSGPPAKAPGQILVIGGGPAGVEVALALRARLAGSEQRPHPWIGIAAGRGLVPRLNPHARGKLARILARKDIEVLPSCRITEVAADGAKAEDGRWIASDLTIMATAARGQPWLAGADLPLSPDGSVLVRPTLASTGDDAVFATGDCAELVGQRLDKAGVYAVRQGPVLAQNLRRRIRGEPPMAYRPQARALAILSTGDGRAVASWGDRIAVEGRWVWWWKDWIDRRFVEGFSSP</sequence>
<dbReference type="EMBL" id="PZZL01000001">
    <property type="protein sequence ID" value="PTM61619.1"/>
    <property type="molecule type" value="Genomic_DNA"/>
</dbReference>
<keyword evidence="2" id="KW-0285">Flavoprotein</keyword>
<evidence type="ECO:0000259" key="5">
    <source>
        <dbReference type="Pfam" id="PF07992"/>
    </source>
</evidence>
<dbReference type="GO" id="GO:0003955">
    <property type="term" value="F:NAD(P)H dehydrogenase (quinone) activity"/>
    <property type="evidence" value="ECO:0007669"/>
    <property type="project" value="TreeGrafter"/>
</dbReference>